<dbReference type="SUPFAM" id="SSF53474">
    <property type="entry name" value="alpha/beta-Hydrolases"/>
    <property type="match status" value="1"/>
</dbReference>
<evidence type="ECO:0000313" key="3">
    <source>
        <dbReference type="EMBL" id="KAE9386286.1"/>
    </source>
</evidence>
<dbReference type="Gene3D" id="3.40.50.1820">
    <property type="entry name" value="alpha/beta hydrolase"/>
    <property type="match status" value="1"/>
</dbReference>
<dbReference type="GO" id="GO:0016787">
    <property type="term" value="F:hydrolase activity"/>
    <property type="evidence" value="ECO:0007669"/>
    <property type="project" value="UniProtKB-KW"/>
</dbReference>
<sequence>MYSFVPAFARNFFGGKGFWDCRTRILLLPAKFPTQLNQLTTALTQLLSSGVKQENDILLGDSAGGNLIMQLMYLALPETPSVLGGICLISPWLSLDTWTPSFVKNNDLDILASRSLLNWGKAYLSDVPESYVPWIKPVLSAPIPSLNSSNLQQPLTHRNRSRWAKQELAQWKCGGSMGLEYVRWWERDGKHVVLHGKDQRMKEALYAEQEPESEEDCPRQWKQKRGNCSKELDSDVNAPISHEELADSLPSKTVPEGTHVMAKYLGKENAEKAEERYRRNYYINFGSSQQILIRKSQYGTQLLERMGDLENHSRSSFLELNVD</sequence>
<keyword evidence="4" id="KW-1185">Reference proteome</keyword>
<dbReference type="Pfam" id="PF07859">
    <property type="entry name" value="Abhydrolase_3"/>
    <property type="match status" value="1"/>
</dbReference>
<dbReference type="AlphaFoldDB" id="A0A6A4GLG0"/>
<evidence type="ECO:0000313" key="4">
    <source>
        <dbReference type="Proteomes" id="UP000799118"/>
    </source>
</evidence>
<dbReference type="InterPro" id="IPR050300">
    <property type="entry name" value="GDXG_lipolytic_enzyme"/>
</dbReference>
<proteinExistence type="predicted"/>
<feature type="domain" description="Alpha/beta hydrolase fold-3" evidence="2">
    <location>
        <begin position="30"/>
        <end position="140"/>
    </location>
</feature>
<name>A0A6A4GLG0_9AGAR</name>
<keyword evidence="1" id="KW-0378">Hydrolase</keyword>
<dbReference type="PANTHER" id="PTHR48081:SF31">
    <property type="entry name" value="STERYL ACETYL HYDROLASE MUG81-RELATED"/>
    <property type="match status" value="1"/>
</dbReference>
<dbReference type="PANTHER" id="PTHR48081">
    <property type="entry name" value="AB HYDROLASE SUPERFAMILY PROTEIN C4A8.06C"/>
    <property type="match status" value="1"/>
</dbReference>
<dbReference type="OrthoDB" id="2152029at2759"/>
<evidence type="ECO:0000259" key="2">
    <source>
        <dbReference type="Pfam" id="PF07859"/>
    </source>
</evidence>
<evidence type="ECO:0000256" key="1">
    <source>
        <dbReference type="ARBA" id="ARBA00022801"/>
    </source>
</evidence>
<dbReference type="EMBL" id="ML769893">
    <property type="protein sequence ID" value="KAE9386286.1"/>
    <property type="molecule type" value="Genomic_DNA"/>
</dbReference>
<protein>
    <recommendedName>
        <fullName evidence="2">Alpha/beta hydrolase fold-3 domain-containing protein</fullName>
    </recommendedName>
</protein>
<organism evidence="3 4">
    <name type="scientific">Gymnopus androsaceus JB14</name>
    <dbReference type="NCBI Taxonomy" id="1447944"/>
    <lineage>
        <taxon>Eukaryota</taxon>
        <taxon>Fungi</taxon>
        <taxon>Dikarya</taxon>
        <taxon>Basidiomycota</taxon>
        <taxon>Agaricomycotina</taxon>
        <taxon>Agaricomycetes</taxon>
        <taxon>Agaricomycetidae</taxon>
        <taxon>Agaricales</taxon>
        <taxon>Marasmiineae</taxon>
        <taxon>Omphalotaceae</taxon>
        <taxon>Gymnopus</taxon>
    </lineage>
</organism>
<dbReference type="InterPro" id="IPR029058">
    <property type="entry name" value="AB_hydrolase_fold"/>
</dbReference>
<dbReference type="Proteomes" id="UP000799118">
    <property type="component" value="Unassembled WGS sequence"/>
</dbReference>
<dbReference type="InterPro" id="IPR013094">
    <property type="entry name" value="AB_hydrolase_3"/>
</dbReference>
<accession>A0A6A4GLG0</accession>
<reference evidence="3" key="1">
    <citation type="journal article" date="2019" name="Environ. Microbiol.">
        <title>Fungal ecological strategies reflected in gene transcription - a case study of two litter decomposers.</title>
        <authorList>
            <person name="Barbi F."/>
            <person name="Kohler A."/>
            <person name="Barry K."/>
            <person name="Baskaran P."/>
            <person name="Daum C."/>
            <person name="Fauchery L."/>
            <person name="Ihrmark K."/>
            <person name="Kuo A."/>
            <person name="LaButti K."/>
            <person name="Lipzen A."/>
            <person name="Morin E."/>
            <person name="Grigoriev I.V."/>
            <person name="Henrissat B."/>
            <person name="Lindahl B."/>
            <person name="Martin F."/>
        </authorList>
    </citation>
    <scope>NUCLEOTIDE SEQUENCE</scope>
    <source>
        <strain evidence="3">JB14</strain>
    </source>
</reference>
<gene>
    <name evidence="3" type="ORF">BT96DRAFT_949218</name>
</gene>